<reference evidence="9" key="1">
    <citation type="submission" date="2024-05" db="EMBL/GenBank/DDBJ databases">
        <title>30 novel species of actinomycetes from the DSMZ collection.</title>
        <authorList>
            <person name="Nouioui I."/>
        </authorList>
    </citation>
    <scope>NUCLEOTIDE SEQUENCE</scope>
    <source>
        <strain evidence="9">DSM 40712</strain>
    </source>
</reference>
<dbReference type="PROSITE" id="PS50850">
    <property type="entry name" value="MFS"/>
    <property type="match status" value="1"/>
</dbReference>
<feature type="compositionally biased region" description="Basic residues" evidence="6">
    <location>
        <begin position="22"/>
        <end position="32"/>
    </location>
</feature>
<evidence type="ECO:0000313" key="10">
    <source>
        <dbReference type="Proteomes" id="UP001180724"/>
    </source>
</evidence>
<keyword evidence="5 7" id="KW-0472">Membrane</keyword>
<comment type="caution">
    <text evidence="9">The sequence shown here is derived from an EMBL/GenBank/DDBJ whole genome shotgun (WGS) entry which is preliminary data.</text>
</comment>
<dbReference type="PANTHER" id="PTHR43124">
    <property type="entry name" value="PURINE EFFLUX PUMP PBUE"/>
    <property type="match status" value="1"/>
</dbReference>
<evidence type="ECO:0000256" key="1">
    <source>
        <dbReference type="ARBA" id="ARBA00004651"/>
    </source>
</evidence>
<dbReference type="Gene3D" id="1.20.1250.20">
    <property type="entry name" value="MFS general substrate transporter like domains"/>
    <property type="match status" value="1"/>
</dbReference>
<feature type="domain" description="Major facilitator superfamily (MFS) profile" evidence="8">
    <location>
        <begin position="1"/>
        <end position="407"/>
    </location>
</feature>
<gene>
    <name evidence="9" type="ORF">RM812_35015</name>
</gene>
<keyword evidence="10" id="KW-1185">Reference proteome</keyword>
<keyword evidence="4 7" id="KW-1133">Transmembrane helix</keyword>
<feature type="transmembrane region" description="Helical" evidence="7">
    <location>
        <begin position="182"/>
        <end position="202"/>
    </location>
</feature>
<organism evidence="9 10">
    <name type="scientific">Streptomyces lancefieldiae</name>
    <dbReference type="NCBI Taxonomy" id="3075520"/>
    <lineage>
        <taxon>Bacteria</taxon>
        <taxon>Bacillati</taxon>
        <taxon>Actinomycetota</taxon>
        <taxon>Actinomycetes</taxon>
        <taxon>Kitasatosporales</taxon>
        <taxon>Streptomycetaceae</taxon>
        <taxon>Streptomyces</taxon>
    </lineage>
</organism>
<feature type="region of interest" description="Disordered" evidence="6">
    <location>
        <begin position="1"/>
        <end position="32"/>
    </location>
</feature>
<feature type="transmembrane region" description="Helical" evidence="7">
    <location>
        <begin position="356"/>
        <end position="379"/>
    </location>
</feature>
<feature type="transmembrane region" description="Helical" evidence="7">
    <location>
        <begin position="232"/>
        <end position="255"/>
    </location>
</feature>
<feature type="transmembrane region" description="Helical" evidence="7">
    <location>
        <begin position="267"/>
        <end position="286"/>
    </location>
</feature>
<feature type="compositionally biased region" description="Low complexity" evidence="6">
    <location>
        <begin position="1"/>
        <end position="12"/>
    </location>
</feature>
<evidence type="ECO:0000256" key="4">
    <source>
        <dbReference type="ARBA" id="ARBA00022989"/>
    </source>
</evidence>
<dbReference type="EMBL" id="JAVRFH010000059">
    <property type="protein sequence ID" value="MDT0615365.1"/>
    <property type="molecule type" value="Genomic_DNA"/>
</dbReference>
<evidence type="ECO:0000259" key="8">
    <source>
        <dbReference type="PROSITE" id="PS50850"/>
    </source>
</evidence>
<evidence type="ECO:0000256" key="2">
    <source>
        <dbReference type="ARBA" id="ARBA00022475"/>
    </source>
</evidence>
<sequence length="410" mass="41483">MLPSLQPTRPIQPGQPPDPLPRRRPPARRRSSGLHPAAALCNADWHIAAPLLAALAATWHTDIASIATGVAAHSLGQGLALPLWGWSADRFGPARSLRAGLLLAAAANAACALCSGVESWVALRAAAGVGFAAVAPSVALSYDRLPTSRDRQRAFAGLTTVTAASAIAAPVVTGVAAHLGTWRSVFAVLALCTAATAARVRVEVPTTVYGRGTRSAPEPTHRPAGRSGRTGTAYLTVIGMGVAEGAVMLALPALLAPVLAAAGAQQAASAALVVYAAGVLGSTLVLRRHARRWGPVKLLTAGGSLGCAGAVLVAVTPSVAVVLLCAAVLGVAWGYLHTTLQTWLPHLVPAAERARAASSFAAAAMLANSVVVAASTSALQSGHHAPVFAAGAVLCALLTGWAVSTARHWR</sequence>
<evidence type="ECO:0000256" key="5">
    <source>
        <dbReference type="ARBA" id="ARBA00023136"/>
    </source>
</evidence>
<dbReference type="Proteomes" id="UP001180724">
    <property type="component" value="Unassembled WGS sequence"/>
</dbReference>
<feature type="transmembrane region" description="Helical" evidence="7">
    <location>
        <begin position="298"/>
        <end position="315"/>
    </location>
</feature>
<comment type="subcellular location">
    <subcellularLocation>
        <location evidence="1">Cell membrane</location>
        <topology evidence="1">Multi-pass membrane protein</topology>
    </subcellularLocation>
</comment>
<evidence type="ECO:0000256" key="6">
    <source>
        <dbReference type="SAM" id="MobiDB-lite"/>
    </source>
</evidence>
<dbReference type="SUPFAM" id="SSF103473">
    <property type="entry name" value="MFS general substrate transporter"/>
    <property type="match status" value="1"/>
</dbReference>
<evidence type="ECO:0000256" key="3">
    <source>
        <dbReference type="ARBA" id="ARBA00022692"/>
    </source>
</evidence>
<protein>
    <submittedName>
        <fullName evidence="9">MFS transporter</fullName>
    </submittedName>
</protein>
<dbReference type="Pfam" id="PF07690">
    <property type="entry name" value="MFS_1"/>
    <property type="match status" value="1"/>
</dbReference>
<keyword evidence="2" id="KW-1003">Cell membrane</keyword>
<feature type="transmembrane region" description="Helical" evidence="7">
    <location>
        <begin position="321"/>
        <end position="344"/>
    </location>
</feature>
<name>A0ABU3AZW2_9ACTN</name>
<feature type="transmembrane region" description="Helical" evidence="7">
    <location>
        <begin position="121"/>
        <end position="142"/>
    </location>
</feature>
<dbReference type="PANTHER" id="PTHR43124:SF3">
    <property type="entry name" value="CHLORAMPHENICOL EFFLUX PUMP RV0191"/>
    <property type="match status" value="1"/>
</dbReference>
<evidence type="ECO:0000256" key="7">
    <source>
        <dbReference type="SAM" id="Phobius"/>
    </source>
</evidence>
<feature type="transmembrane region" description="Helical" evidence="7">
    <location>
        <begin position="385"/>
        <end position="404"/>
    </location>
</feature>
<dbReference type="InterPro" id="IPR050189">
    <property type="entry name" value="MFS_Efflux_Transporters"/>
</dbReference>
<dbReference type="RefSeq" id="WP_311582484.1">
    <property type="nucleotide sequence ID" value="NZ_JAVRFH010000059.1"/>
</dbReference>
<keyword evidence="3 7" id="KW-0812">Transmembrane</keyword>
<proteinExistence type="predicted"/>
<dbReference type="InterPro" id="IPR011701">
    <property type="entry name" value="MFS"/>
</dbReference>
<evidence type="ECO:0000313" key="9">
    <source>
        <dbReference type="EMBL" id="MDT0615365.1"/>
    </source>
</evidence>
<dbReference type="InterPro" id="IPR020846">
    <property type="entry name" value="MFS_dom"/>
</dbReference>
<feature type="transmembrane region" description="Helical" evidence="7">
    <location>
        <begin position="154"/>
        <end position="176"/>
    </location>
</feature>
<accession>A0ABU3AZW2</accession>
<dbReference type="InterPro" id="IPR036259">
    <property type="entry name" value="MFS_trans_sf"/>
</dbReference>